<evidence type="ECO:0000256" key="1">
    <source>
        <dbReference type="ARBA" id="ARBA00022574"/>
    </source>
</evidence>
<name>A0AA39UV51_9AGAR</name>
<dbReference type="PROSITE" id="PS50294">
    <property type="entry name" value="WD_REPEATS_REGION"/>
    <property type="match status" value="3"/>
</dbReference>
<dbReference type="PROSITE" id="PS50082">
    <property type="entry name" value="WD_REPEATS_2"/>
    <property type="match status" value="6"/>
</dbReference>
<dbReference type="Gene3D" id="2.130.10.10">
    <property type="entry name" value="YVTN repeat-like/Quinoprotein amine dehydrogenase"/>
    <property type="match status" value="2"/>
</dbReference>
<dbReference type="PROSITE" id="PS00678">
    <property type="entry name" value="WD_REPEATS_1"/>
    <property type="match status" value="3"/>
</dbReference>
<dbReference type="Gene3D" id="1.20.1280.50">
    <property type="match status" value="1"/>
</dbReference>
<dbReference type="InterPro" id="IPR015943">
    <property type="entry name" value="WD40/YVTN_repeat-like_dom_sf"/>
</dbReference>
<evidence type="ECO:0000256" key="4">
    <source>
        <dbReference type="SAM" id="MobiDB-lite"/>
    </source>
</evidence>
<feature type="repeat" description="WD" evidence="3">
    <location>
        <begin position="676"/>
        <end position="717"/>
    </location>
</feature>
<dbReference type="SMART" id="SM00320">
    <property type="entry name" value="WD40"/>
    <property type="match status" value="7"/>
</dbReference>
<dbReference type="InterPro" id="IPR036322">
    <property type="entry name" value="WD40_repeat_dom_sf"/>
</dbReference>
<sequence>MAEDGSEGQGGTKTRQYCLYLSTSLFGKSRDTGPPLRLSCGRCGSSIVHHHTVSTVEWTFSAAVISSRAGLLCYLIVHWSTSNSMTTPSTPRRASVYHPRPSSPSPSTSGFSFIGEDEASSDNDHLYWEYSRSPYKSIGSFSRRAVHSSPALTSHFHSSSSSPFISGPDVPNNSSFKSLLPRLWDVLIASPTKTILSPSRAALSGSSRHAKFVSRSTTSFGRSKGKRMYRGQDYYNDSINFLDLPPLDGDEGELIDVDDEACFIAVEHPWGVINASRARVVTGIDILSLLPPELSLQVLSMLAFIPSCPPSASLQDHYPSHEDGLHAIITCLAVSQTWRRLANDNSVWRAFFISRWGNLECPDKSVGKNSQHTNHRTRRTHTASGTINYRYLYQERLELERRWGACQGLSNHLPWEPKITKLTGHSDRSVMLSIVASILIINIGSVYCLELCRTASGQQHIITGSRDRTIKMWSLKTGRCLGTFGGNTGDVDGHRGSVLCLKFFWENDGRNGVLYSGSSDCTVCVWDVWIVKPSRSRHFDDSDEGIEVQACIKTVLRGHNGGVLDLRVDANWIVSCSKDTVIRVWRRDTLELYRTLRGHEGPVNAVCLEGGKLVSASGDGKMILWDIARGERLRTLEGHDRGLACIEFKDDLIISGSNDCRIKIWSATSGECLTTLVGHDALVRALAFDPRSGRLVSASYDKSVRVWDVATGKMLREFKQSHTSHIFDVKFDVSRIVSTSHDQRIVVLDFSEGLDGAELFI</sequence>
<dbReference type="SUPFAM" id="SSF81383">
    <property type="entry name" value="F-box domain"/>
    <property type="match status" value="1"/>
</dbReference>
<organism evidence="5 6">
    <name type="scientific">Armillaria luteobubalina</name>
    <dbReference type="NCBI Taxonomy" id="153913"/>
    <lineage>
        <taxon>Eukaryota</taxon>
        <taxon>Fungi</taxon>
        <taxon>Dikarya</taxon>
        <taxon>Basidiomycota</taxon>
        <taxon>Agaricomycotina</taxon>
        <taxon>Agaricomycetes</taxon>
        <taxon>Agaricomycetidae</taxon>
        <taxon>Agaricales</taxon>
        <taxon>Marasmiineae</taxon>
        <taxon>Physalacriaceae</taxon>
        <taxon>Armillaria</taxon>
    </lineage>
</organism>
<feature type="repeat" description="WD" evidence="3">
    <location>
        <begin position="636"/>
        <end position="675"/>
    </location>
</feature>
<evidence type="ECO:0000313" key="6">
    <source>
        <dbReference type="Proteomes" id="UP001175228"/>
    </source>
</evidence>
<feature type="repeat" description="WD" evidence="3">
    <location>
        <begin position="556"/>
        <end position="595"/>
    </location>
</feature>
<dbReference type="Pfam" id="PF00400">
    <property type="entry name" value="WD40"/>
    <property type="match status" value="6"/>
</dbReference>
<evidence type="ECO:0000313" key="5">
    <source>
        <dbReference type="EMBL" id="KAK0498734.1"/>
    </source>
</evidence>
<feature type="compositionally biased region" description="Low complexity" evidence="4">
    <location>
        <begin position="83"/>
        <end position="112"/>
    </location>
</feature>
<dbReference type="EMBL" id="JAUEPU010000010">
    <property type="protein sequence ID" value="KAK0498734.1"/>
    <property type="molecule type" value="Genomic_DNA"/>
</dbReference>
<dbReference type="InterPro" id="IPR019775">
    <property type="entry name" value="WD40_repeat_CS"/>
</dbReference>
<evidence type="ECO:0000256" key="2">
    <source>
        <dbReference type="ARBA" id="ARBA00022737"/>
    </source>
</evidence>
<dbReference type="InterPro" id="IPR001680">
    <property type="entry name" value="WD40_rpt"/>
</dbReference>
<dbReference type="SUPFAM" id="SSF50978">
    <property type="entry name" value="WD40 repeat-like"/>
    <property type="match status" value="1"/>
</dbReference>
<dbReference type="PRINTS" id="PR00320">
    <property type="entry name" value="GPROTEINBRPT"/>
</dbReference>
<dbReference type="AlphaFoldDB" id="A0AA39UV51"/>
<comment type="caution">
    <text evidence="5">The sequence shown here is derived from an EMBL/GenBank/DDBJ whole genome shotgun (WGS) entry which is preliminary data.</text>
</comment>
<gene>
    <name evidence="5" type="ORF">EDD18DRAFT_1153525</name>
</gene>
<dbReference type="InterPro" id="IPR020472">
    <property type="entry name" value="WD40_PAC1"/>
</dbReference>
<keyword evidence="6" id="KW-1185">Reference proteome</keyword>
<dbReference type="PANTHER" id="PTHR22847:SF637">
    <property type="entry name" value="WD REPEAT DOMAIN 5B"/>
    <property type="match status" value="1"/>
</dbReference>
<dbReference type="CDD" id="cd00200">
    <property type="entry name" value="WD40"/>
    <property type="match status" value="1"/>
</dbReference>
<dbReference type="PANTHER" id="PTHR22847">
    <property type="entry name" value="WD40 REPEAT PROTEIN"/>
    <property type="match status" value="1"/>
</dbReference>
<dbReference type="Proteomes" id="UP001175228">
    <property type="component" value="Unassembled WGS sequence"/>
</dbReference>
<feature type="repeat" description="WD" evidence="3">
    <location>
        <begin position="596"/>
        <end position="635"/>
    </location>
</feature>
<proteinExistence type="predicted"/>
<feature type="repeat" description="WD" evidence="3">
    <location>
        <begin position="491"/>
        <end position="528"/>
    </location>
</feature>
<keyword evidence="2" id="KW-0677">Repeat</keyword>
<evidence type="ECO:0000256" key="3">
    <source>
        <dbReference type="PROSITE-ProRule" id="PRU00221"/>
    </source>
</evidence>
<dbReference type="GO" id="GO:1990234">
    <property type="term" value="C:transferase complex"/>
    <property type="evidence" value="ECO:0007669"/>
    <property type="project" value="UniProtKB-ARBA"/>
</dbReference>
<protein>
    <submittedName>
        <fullName evidence="5">WD40 repeat-like protein</fullName>
    </submittedName>
</protein>
<reference evidence="5" key="1">
    <citation type="submission" date="2023-06" db="EMBL/GenBank/DDBJ databases">
        <authorList>
            <consortium name="Lawrence Berkeley National Laboratory"/>
            <person name="Ahrendt S."/>
            <person name="Sahu N."/>
            <person name="Indic B."/>
            <person name="Wong-Bajracharya J."/>
            <person name="Merenyi Z."/>
            <person name="Ke H.-M."/>
            <person name="Monk M."/>
            <person name="Kocsube S."/>
            <person name="Drula E."/>
            <person name="Lipzen A."/>
            <person name="Balint B."/>
            <person name="Henrissat B."/>
            <person name="Andreopoulos B."/>
            <person name="Martin F.M."/>
            <person name="Harder C.B."/>
            <person name="Rigling D."/>
            <person name="Ford K.L."/>
            <person name="Foster G.D."/>
            <person name="Pangilinan J."/>
            <person name="Papanicolaou A."/>
            <person name="Barry K."/>
            <person name="LaButti K."/>
            <person name="Viragh M."/>
            <person name="Koriabine M."/>
            <person name="Yan M."/>
            <person name="Riley R."/>
            <person name="Champramary S."/>
            <person name="Plett K.L."/>
            <person name="Tsai I.J."/>
            <person name="Slot J."/>
            <person name="Sipos G."/>
            <person name="Plett J."/>
            <person name="Nagy L.G."/>
            <person name="Grigoriev I.V."/>
        </authorList>
    </citation>
    <scope>NUCLEOTIDE SEQUENCE</scope>
    <source>
        <strain evidence="5">HWK02</strain>
    </source>
</reference>
<dbReference type="InterPro" id="IPR036047">
    <property type="entry name" value="F-box-like_dom_sf"/>
</dbReference>
<keyword evidence="1 3" id="KW-0853">WD repeat</keyword>
<feature type="region of interest" description="Disordered" evidence="4">
    <location>
        <begin position="83"/>
        <end position="114"/>
    </location>
</feature>
<feature type="repeat" description="WD" evidence="3">
    <location>
        <begin position="461"/>
        <end position="483"/>
    </location>
</feature>
<accession>A0AA39UV51</accession>